<dbReference type="EMBL" id="JAEAOA010001187">
    <property type="protein sequence ID" value="KAK3601156.1"/>
    <property type="molecule type" value="Genomic_DNA"/>
</dbReference>
<reference evidence="2" key="2">
    <citation type="journal article" date="2021" name="Genome Biol. Evol.">
        <title>Developing a high-quality reference genome for a parasitic bivalve with doubly uniparental inheritance (Bivalvia: Unionida).</title>
        <authorList>
            <person name="Smith C.H."/>
        </authorList>
    </citation>
    <scope>NUCLEOTIDE SEQUENCE</scope>
    <source>
        <strain evidence="2">CHS0354</strain>
        <tissue evidence="2">Mantle</tissue>
    </source>
</reference>
<sequence>MFLPSENSRNLKDRYSTTAETTNDGDYGGLRIEKRITGTKSVNLFEDPWDQSNSAVLNHAGKEEKRSPHHRRKNEESKETYNVHISYVTHEIAQEATV</sequence>
<gene>
    <name evidence="2" type="ORF">CHS0354_019155</name>
</gene>
<feature type="region of interest" description="Disordered" evidence="1">
    <location>
        <begin position="60"/>
        <end position="82"/>
    </location>
</feature>
<comment type="caution">
    <text evidence="2">The sequence shown here is derived from an EMBL/GenBank/DDBJ whole genome shotgun (WGS) entry which is preliminary data.</text>
</comment>
<keyword evidence="3" id="KW-1185">Reference proteome</keyword>
<protein>
    <submittedName>
        <fullName evidence="2">Uncharacterized protein</fullName>
    </submittedName>
</protein>
<dbReference type="AlphaFoldDB" id="A0AAE0W4G3"/>
<dbReference type="Proteomes" id="UP001195483">
    <property type="component" value="Unassembled WGS sequence"/>
</dbReference>
<evidence type="ECO:0000313" key="2">
    <source>
        <dbReference type="EMBL" id="KAK3601156.1"/>
    </source>
</evidence>
<accession>A0AAE0W4G3</accession>
<proteinExistence type="predicted"/>
<reference evidence="2" key="3">
    <citation type="submission" date="2023-05" db="EMBL/GenBank/DDBJ databases">
        <authorList>
            <person name="Smith C.H."/>
        </authorList>
    </citation>
    <scope>NUCLEOTIDE SEQUENCE</scope>
    <source>
        <strain evidence="2">CHS0354</strain>
        <tissue evidence="2">Mantle</tissue>
    </source>
</reference>
<feature type="region of interest" description="Disordered" evidence="1">
    <location>
        <begin position="1"/>
        <end position="28"/>
    </location>
</feature>
<organism evidence="2 3">
    <name type="scientific">Potamilus streckersoni</name>
    <dbReference type="NCBI Taxonomy" id="2493646"/>
    <lineage>
        <taxon>Eukaryota</taxon>
        <taxon>Metazoa</taxon>
        <taxon>Spiralia</taxon>
        <taxon>Lophotrochozoa</taxon>
        <taxon>Mollusca</taxon>
        <taxon>Bivalvia</taxon>
        <taxon>Autobranchia</taxon>
        <taxon>Heteroconchia</taxon>
        <taxon>Palaeoheterodonta</taxon>
        <taxon>Unionida</taxon>
        <taxon>Unionoidea</taxon>
        <taxon>Unionidae</taxon>
        <taxon>Ambleminae</taxon>
        <taxon>Lampsilini</taxon>
        <taxon>Potamilus</taxon>
    </lineage>
</organism>
<name>A0AAE0W4G3_9BIVA</name>
<reference evidence="2" key="1">
    <citation type="journal article" date="2021" name="Genome Biol. Evol.">
        <title>A High-Quality Reference Genome for a Parasitic Bivalve with Doubly Uniparental Inheritance (Bivalvia: Unionida).</title>
        <authorList>
            <person name="Smith C.H."/>
        </authorList>
    </citation>
    <scope>NUCLEOTIDE SEQUENCE</scope>
    <source>
        <strain evidence="2">CHS0354</strain>
    </source>
</reference>
<evidence type="ECO:0000313" key="3">
    <source>
        <dbReference type="Proteomes" id="UP001195483"/>
    </source>
</evidence>
<evidence type="ECO:0000256" key="1">
    <source>
        <dbReference type="SAM" id="MobiDB-lite"/>
    </source>
</evidence>